<organism evidence="15 16">
    <name type="scientific">Diploptera punctata</name>
    <name type="common">Pacific beetle cockroach</name>
    <dbReference type="NCBI Taxonomy" id="6984"/>
    <lineage>
        <taxon>Eukaryota</taxon>
        <taxon>Metazoa</taxon>
        <taxon>Ecdysozoa</taxon>
        <taxon>Arthropoda</taxon>
        <taxon>Hexapoda</taxon>
        <taxon>Insecta</taxon>
        <taxon>Pterygota</taxon>
        <taxon>Neoptera</taxon>
        <taxon>Polyneoptera</taxon>
        <taxon>Dictyoptera</taxon>
        <taxon>Blattodea</taxon>
        <taxon>Blaberoidea</taxon>
        <taxon>Blaberidae</taxon>
        <taxon>Diplopterinae</taxon>
        <taxon>Diploptera</taxon>
    </lineage>
</organism>
<keyword evidence="11 14" id="KW-0503">Monooxygenase</keyword>
<protein>
    <recommendedName>
        <fullName evidence="17">Cytochrome P450</fullName>
    </recommendedName>
</protein>
<reference evidence="15" key="1">
    <citation type="journal article" date="2023" name="IScience">
        <title>Live-bearing cockroach genome reveals convergent evolutionary mechanisms linked to viviparity in insects and beyond.</title>
        <authorList>
            <person name="Fouks B."/>
            <person name="Harrison M.C."/>
            <person name="Mikhailova A.A."/>
            <person name="Marchal E."/>
            <person name="English S."/>
            <person name="Carruthers M."/>
            <person name="Jennings E.C."/>
            <person name="Chiamaka E.L."/>
            <person name="Frigard R.A."/>
            <person name="Pippel M."/>
            <person name="Attardo G.M."/>
            <person name="Benoit J.B."/>
            <person name="Bornberg-Bauer E."/>
            <person name="Tobe S.S."/>
        </authorList>
    </citation>
    <scope>NUCLEOTIDE SEQUENCE</scope>
    <source>
        <strain evidence="15">Stay&amp;Tobe</strain>
    </source>
</reference>
<dbReference type="PROSITE" id="PS00086">
    <property type="entry name" value="CYTOCHROME_P450"/>
    <property type="match status" value="1"/>
</dbReference>
<keyword evidence="9 14" id="KW-0560">Oxidoreductase</keyword>
<dbReference type="GO" id="GO:0016705">
    <property type="term" value="F:oxidoreductase activity, acting on paired donors, with incorporation or reduction of molecular oxygen"/>
    <property type="evidence" value="ECO:0007669"/>
    <property type="project" value="InterPro"/>
</dbReference>
<keyword evidence="12" id="KW-0472">Membrane</keyword>
<feature type="non-terminal residue" evidence="15">
    <location>
        <position position="215"/>
    </location>
</feature>
<evidence type="ECO:0000256" key="11">
    <source>
        <dbReference type="ARBA" id="ARBA00023033"/>
    </source>
</evidence>
<keyword evidence="16" id="KW-1185">Reference proteome</keyword>
<evidence type="ECO:0000256" key="3">
    <source>
        <dbReference type="ARBA" id="ARBA00004406"/>
    </source>
</evidence>
<evidence type="ECO:0000256" key="10">
    <source>
        <dbReference type="ARBA" id="ARBA00023004"/>
    </source>
</evidence>
<evidence type="ECO:0000256" key="12">
    <source>
        <dbReference type="ARBA" id="ARBA00023136"/>
    </source>
</evidence>
<evidence type="ECO:0000256" key="7">
    <source>
        <dbReference type="ARBA" id="ARBA00022824"/>
    </source>
</evidence>
<dbReference type="GO" id="GO:0005506">
    <property type="term" value="F:iron ion binding"/>
    <property type="evidence" value="ECO:0007669"/>
    <property type="project" value="InterPro"/>
</dbReference>
<dbReference type="Proteomes" id="UP001233999">
    <property type="component" value="Unassembled WGS sequence"/>
</dbReference>
<feature type="binding site" description="axial binding residue" evidence="13">
    <location>
        <position position="159"/>
    </location>
    <ligand>
        <name>heme</name>
        <dbReference type="ChEBI" id="CHEBI:30413"/>
    </ligand>
    <ligandPart>
        <name>Fe</name>
        <dbReference type="ChEBI" id="CHEBI:18248"/>
    </ligandPart>
</feature>
<dbReference type="InterPro" id="IPR050196">
    <property type="entry name" value="Cytochrome_P450_Monoox"/>
</dbReference>
<evidence type="ECO:0008006" key="17">
    <source>
        <dbReference type="Google" id="ProtNLM"/>
    </source>
</evidence>
<comment type="caution">
    <text evidence="15">The sequence shown here is derived from an EMBL/GenBank/DDBJ whole genome shotgun (WGS) entry which is preliminary data.</text>
</comment>
<evidence type="ECO:0000313" key="15">
    <source>
        <dbReference type="EMBL" id="KAJ9597388.1"/>
    </source>
</evidence>
<evidence type="ECO:0000256" key="6">
    <source>
        <dbReference type="ARBA" id="ARBA00022723"/>
    </source>
</evidence>
<evidence type="ECO:0000256" key="1">
    <source>
        <dbReference type="ARBA" id="ARBA00001971"/>
    </source>
</evidence>
<dbReference type="PANTHER" id="PTHR24291:SF189">
    <property type="entry name" value="CYTOCHROME P450 4C3-RELATED"/>
    <property type="match status" value="1"/>
</dbReference>
<dbReference type="EMBL" id="JASPKZ010001615">
    <property type="protein sequence ID" value="KAJ9597388.1"/>
    <property type="molecule type" value="Genomic_DNA"/>
</dbReference>
<evidence type="ECO:0000256" key="5">
    <source>
        <dbReference type="ARBA" id="ARBA00022617"/>
    </source>
</evidence>
<dbReference type="PANTHER" id="PTHR24291">
    <property type="entry name" value="CYTOCHROME P450 FAMILY 4"/>
    <property type="match status" value="1"/>
</dbReference>
<dbReference type="InterPro" id="IPR002401">
    <property type="entry name" value="Cyt_P450_E_grp-I"/>
</dbReference>
<gene>
    <name evidence="15" type="ORF">L9F63_011777</name>
</gene>
<dbReference type="Pfam" id="PF00067">
    <property type="entry name" value="p450"/>
    <property type="match status" value="1"/>
</dbReference>
<keyword evidence="6 13" id="KW-0479">Metal-binding</keyword>
<evidence type="ECO:0000256" key="4">
    <source>
        <dbReference type="ARBA" id="ARBA00010617"/>
    </source>
</evidence>
<evidence type="ECO:0000256" key="13">
    <source>
        <dbReference type="PIRSR" id="PIRSR602401-1"/>
    </source>
</evidence>
<evidence type="ECO:0000256" key="9">
    <source>
        <dbReference type="ARBA" id="ARBA00023002"/>
    </source>
</evidence>
<dbReference type="InterPro" id="IPR001128">
    <property type="entry name" value="Cyt_P450"/>
</dbReference>
<evidence type="ECO:0000256" key="14">
    <source>
        <dbReference type="RuleBase" id="RU000461"/>
    </source>
</evidence>
<dbReference type="PRINTS" id="PR00463">
    <property type="entry name" value="EP450I"/>
</dbReference>
<accession>A0AAD8EP50</accession>
<name>A0AAD8EP50_DIPPU</name>
<evidence type="ECO:0000256" key="2">
    <source>
        <dbReference type="ARBA" id="ARBA00004174"/>
    </source>
</evidence>
<comment type="subcellular location">
    <subcellularLocation>
        <location evidence="3">Endoplasmic reticulum membrane</location>
        <topology evidence="3">Peripheral membrane protein</topology>
    </subcellularLocation>
    <subcellularLocation>
        <location evidence="2">Microsome membrane</location>
        <topology evidence="2">Peripheral membrane protein</topology>
    </subcellularLocation>
</comment>
<keyword evidence="5 13" id="KW-0349">Heme</keyword>
<dbReference type="PRINTS" id="PR00385">
    <property type="entry name" value="P450"/>
</dbReference>
<dbReference type="SUPFAM" id="SSF48264">
    <property type="entry name" value="Cytochrome P450"/>
    <property type="match status" value="1"/>
</dbReference>
<dbReference type="GO" id="GO:0004497">
    <property type="term" value="F:monooxygenase activity"/>
    <property type="evidence" value="ECO:0007669"/>
    <property type="project" value="UniProtKB-KW"/>
</dbReference>
<comment type="similarity">
    <text evidence="4 14">Belongs to the cytochrome P450 family.</text>
</comment>
<dbReference type="InterPro" id="IPR017972">
    <property type="entry name" value="Cyt_P450_CS"/>
</dbReference>
<dbReference type="GO" id="GO:0020037">
    <property type="term" value="F:heme binding"/>
    <property type="evidence" value="ECO:0007669"/>
    <property type="project" value="InterPro"/>
</dbReference>
<keyword evidence="10 13" id="KW-0408">Iron</keyword>
<proteinExistence type="inferred from homology"/>
<dbReference type="GO" id="GO:0005789">
    <property type="term" value="C:endoplasmic reticulum membrane"/>
    <property type="evidence" value="ECO:0007669"/>
    <property type="project" value="UniProtKB-SubCell"/>
</dbReference>
<dbReference type="Gene3D" id="1.10.630.10">
    <property type="entry name" value="Cytochrome P450"/>
    <property type="match status" value="1"/>
</dbReference>
<comment type="cofactor">
    <cofactor evidence="1 13">
        <name>heme</name>
        <dbReference type="ChEBI" id="CHEBI:30413"/>
    </cofactor>
</comment>
<keyword evidence="7" id="KW-0256">Endoplasmic reticulum</keyword>
<evidence type="ECO:0000313" key="16">
    <source>
        <dbReference type="Proteomes" id="UP001233999"/>
    </source>
</evidence>
<dbReference type="AlphaFoldDB" id="A0AAD8EP50"/>
<reference evidence="15" key="2">
    <citation type="submission" date="2023-05" db="EMBL/GenBank/DDBJ databases">
        <authorList>
            <person name="Fouks B."/>
        </authorList>
    </citation>
    <scope>NUCLEOTIDE SEQUENCE</scope>
    <source>
        <strain evidence="15">Stay&amp;Tobe</strain>
        <tissue evidence="15">Testes</tissue>
    </source>
</reference>
<keyword evidence="8" id="KW-0492">Microsome</keyword>
<dbReference type="InterPro" id="IPR036396">
    <property type="entry name" value="Cyt_P450_sf"/>
</dbReference>
<evidence type="ECO:0000256" key="8">
    <source>
        <dbReference type="ARBA" id="ARBA00022848"/>
    </source>
</evidence>
<sequence>MKGVAFTDEEIREEVDTFMFEGHDTTASGIVFTLYALSRHQDIQERIVQEMREIFRGSDRPIKIADLHNMRYLDMVIKESLRLYPSVPLYARNLKENVAVDGYVLPAGADVGIVAFVLHRNPEHFPDPEKFDPDRFLPENCISRHPYSYVPFSAGPRNCIGQKFGMLELKFSISSILRKYKILQSDSKEDMKFTANLVLKPANGIIVKLQEREKR</sequence>